<evidence type="ECO:0000256" key="6">
    <source>
        <dbReference type="ARBA" id="ARBA00023180"/>
    </source>
</evidence>
<dbReference type="Pfam" id="PF05478">
    <property type="entry name" value="Prominin"/>
    <property type="match status" value="1"/>
</dbReference>
<keyword evidence="3 7" id="KW-0812">Transmembrane</keyword>
<organism evidence="8 9">
    <name type="scientific">Eumeta variegata</name>
    <name type="common">Bagworm moth</name>
    <name type="synonym">Eumeta japonica</name>
    <dbReference type="NCBI Taxonomy" id="151549"/>
    <lineage>
        <taxon>Eukaryota</taxon>
        <taxon>Metazoa</taxon>
        <taxon>Ecdysozoa</taxon>
        <taxon>Arthropoda</taxon>
        <taxon>Hexapoda</taxon>
        <taxon>Insecta</taxon>
        <taxon>Pterygota</taxon>
        <taxon>Neoptera</taxon>
        <taxon>Endopterygota</taxon>
        <taxon>Lepidoptera</taxon>
        <taxon>Glossata</taxon>
        <taxon>Ditrysia</taxon>
        <taxon>Tineoidea</taxon>
        <taxon>Psychidae</taxon>
        <taxon>Oiketicinae</taxon>
        <taxon>Eumeta</taxon>
    </lineage>
</organism>
<proteinExistence type="inferred from homology"/>
<dbReference type="STRING" id="151549.A0A4C1WMU4"/>
<dbReference type="EMBL" id="BGZK01000600">
    <property type="protein sequence ID" value="GBP52333.1"/>
    <property type="molecule type" value="Genomic_DNA"/>
</dbReference>
<keyword evidence="4 7" id="KW-1133">Transmembrane helix</keyword>
<keyword evidence="9" id="KW-1185">Reference proteome</keyword>
<evidence type="ECO:0000256" key="3">
    <source>
        <dbReference type="ARBA" id="ARBA00022692"/>
    </source>
</evidence>
<feature type="transmembrane region" description="Helical" evidence="7">
    <location>
        <begin position="168"/>
        <end position="189"/>
    </location>
</feature>
<comment type="similarity">
    <text evidence="2">Belongs to the prominin family.</text>
</comment>
<evidence type="ECO:0000256" key="7">
    <source>
        <dbReference type="SAM" id="Phobius"/>
    </source>
</evidence>
<keyword evidence="6" id="KW-0325">Glycoprotein</keyword>
<evidence type="ECO:0000256" key="5">
    <source>
        <dbReference type="ARBA" id="ARBA00023136"/>
    </source>
</evidence>
<protein>
    <submittedName>
        <fullName evidence="8">Uncharacterized protein</fullName>
    </submittedName>
</protein>
<dbReference type="InterPro" id="IPR008795">
    <property type="entry name" value="Prominin"/>
</dbReference>
<evidence type="ECO:0000256" key="4">
    <source>
        <dbReference type="ARBA" id="ARBA00022989"/>
    </source>
</evidence>
<gene>
    <name evidence="8" type="ORF">EVAR_38479_1</name>
</gene>
<keyword evidence="5 7" id="KW-0472">Membrane</keyword>
<evidence type="ECO:0000256" key="2">
    <source>
        <dbReference type="ARBA" id="ARBA00006058"/>
    </source>
</evidence>
<comment type="subcellular location">
    <subcellularLocation>
        <location evidence="1">Membrane</location>
        <topology evidence="1">Multi-pass membrane protein</topology>
    </subcellularLocation>
</comment>
<dbReference type="Proteomes" id="UP000299102">
    <property type="component" value="Unassembled WGS sequence"/>
</dbReference>
<sequence length="311" mass="34776">MKVKIYQLRFQRCATLASAGGGALVSAVTARLKDLASQLENLKKHCDGRDVPLCDTINTHSLELLIKFDTILNEHDLLELHSLGVDNLTSAIASAKTEFASVPAVIRKQTAEVRSDILQDVENRRQETHKLAHILSDIVRHLTVSLRTAARKFESVLQRLQLYDNWRWSIMLGCNIMCCIVMLLMISGLTCGCGDTKIHAMRTLKVEFESGKQRIKIKCRVGRLVETSSQKIGGNVKKLIFEHEQMKVRCIKRELSFLSAAYTISFMTNFIPQSNCEVGAANVNAASEACARRIFFALFGAVWGTSRCSDR</sequence>
<dbReference type="OrthoDB" id="8188647at2759"/>
<comment type="caution">
    <text evidence="8">The sequence shown here is derived from an EMBL/GenBank/DDBJ whole genome shotgun (WGS) entry which is preliminary data.</text>
</comment>
<evidence type="ECO:0000256" key="1">
    <source>
        <dbReference type="ARBA" id="ARBA00004141"/>
    </source>
</evidence>
<dbReference type="GO" id="GO:0016020">
    <property type="term" value="C:membrane"/>
    <property type="evidence" value="ECO:0007669"/>
    <property type="project" value="UniProtKB-SubCell"/>
</dbReference>
<name>A0A4C1WMU4_EUMVA</name>
<evidence type="ECO:0000313" key="9">
    <source>
        <dbReference type="Proteomes" id="UP000299102"/>
    </source>
</evidence>
<reference evidence="8 9" key="1">
    <citation type="journal article" date="2019" name="Commun. Biol.">
        <title>The bagworm genome reveals a unique fibroin gene that provides high tensile strength.</title>
        <authorList>
            <person name="Kono N."/>
            <person name="Nakamura H."/>
            <person name="Ohtoshi R."/>
            <person name="Tomita M."/>
            <person name="Numata K."/>
            <person name="Arakawa K."/>
        </authorList>
    </citation>
    <scope>NUCLEOTIDE SEQUENCE [LARGE SCALE GENOMIC DNA]</scope>
</reference>
<evidence type="ECO:0000313" key="8">
    <source>
        <dbReference type="EMBL" id="GBP52333.1"/>
    </source>
</evidence>
<dbReference type="PANTHER" id="PTHR22730:SF1">
    <property type="entry name" value="PROMININ-LIKE PROTEIN"/>
    <property type="match status" value="1"/>
</dbReference>
<dbReference type="PANTHER" id="PTHR22730">
    <property type="entry name" value="PROMININ PROM PROTEIN"/>
    <property type="match status" value="1"/>
</dbReference>
<accession>A0A4C1WMU4</accession>
<dbReference type="AlphaFoldDB" id="A0A4C1WMU4"/>